<keyword evidence="1" id="KW-0732">Signal</keyword>
<evidence type="ECO:0000313" key="3">
    <source>
        <dbReference type="EMBL" id="RUO20701.1"/>
    </source>
</evidence>
<proteinExistence type="predicted"/>
<organism evidence="3 4">
    <name type="scientific">Aliidiomarina haloalkalitolerans</name>
    <dbReference type="NCBI Taxonomy" id="859059"/>
    <lineage>
        <taxon>Bacteria</taxon>
        <taxon>Pseudomonadati</taxon>
        <taxon>Pseudomonadota</taxon>
        <taxon>Gammaproteobacteria</taxon>
        <taxon>Alteromonadales</taxon>
        <taxon>Idiomarinaceae</taxon>
        <taxon>Aliidiomarina</taxon>
    </lineage>
</organism>
<accession>A0A432VW71</accession>
<dbReference type="Pfam" id="PF13349">
    <property type="entry name" value="DUF4097"/>
    <property type="match status" value="1"/>
</dbReference>
<dbReference type="OrthoDB" id="6399970at2"/>
<dbReference type="Gene3D" id="2.160.20.120">
    <property type="match status" value="2"/>
</dbReference>
<dbReference type="Proteomes" id="UP000288212">
    <property type="component" value="Unassembled WGS sequence"/>
</dbReference>
<feature type="domain" description="DUF4097" evidence="2">
    <location>
        <begin position="53"/>
        <end position="298"/>
    </location>
</feature>
<reference evidence="3 4" key="1">
    <citation type="journal article" date="2011" name="Front. Microbiol.">
        <title>Genomic signatures of strain selection and enhancement in Bacillus atrophaeus var. globigii, a historical biowarfare simulant.</title>
        <authorList>
            <person name="Gibbons H.S."/>
            <person name="Broomall S.M."/>
            <person name="McNew L.A."/>
            <person name="Daligault H."/>
            <person name="Chapman C."/>
            <person name="Bruce D."/>
            <person name="Karavis M."/>
            <person name="Krepps M."/>
            <person name="McGregor P.A."/>
            <person name="Hong C."/>
            <person name="Park K.H."/>
            <person name="Akmal A."/>
            <person name="Feldman A."/>
            <person name="Lin J.S."/>
            <person name="Chang W.E."/>
            <person name="Higgs B.W."/>
            <person name="Demirev P."/>
            <person name="Lindquist J."/>
            <person name="Liem A."/>
            <person name="Fochler E."/>
            <person name="Read T.D."/>
            <person name="Tapia R."/>
            <person name="Johnson S."/>
            <person name="Bishop-Lilly K.A."/>
            <person name="Detter C."/>
            <person name="Han C."/>
            <person name="Sozhamannan S."/>
            <person name="Rosenzweig C.N."/>
            <person name="Skowronski E.W."/>
        </authorList>
    </citation>
    <scope>NUCLEOTIDE SEQUENCE [LARGE SCALE GENOMIC DNA]</scope>
    <source>
        <strain evidence="3 4">AK5</strain>
    </source>
</reference>
<dbReference type="EMBL" id="PIPI01000002">
    <property type="protein sequence ID" value="RUO20701.1"/>
    <property type="molecule type" value="Genomic_DNA"/>
</dbReference>
<dbReference type="InterPro" id="IPR025164">
    <property type="entry name" value="Toastrack_DUF4097"/>
</dbReference>
<dbReference type="AlphaFoldDB" id="A0A432VW71"/>
<gene>
    <name evidence="3" type="ORF">CWE06_05175</name>
</gene>
<evidence type="ECO:0000313" key="4">
    <source>
        <dbReference type="Proteomes" id="UP000288212"/>
    </source>
</evidence>
<sequence length="299" mass="31212">MKNKFLLPALSVLLCSTAAYADTPCKMSKDVTLELTSADIQEFQVSLGPDGLDLEGHASNQGELRVRYCASDQNRLDALEAKTSQRGHQLMLELDHGGRSNVFRTGLFRSSDYGYFQIQGRVPESWTIDVTVGSGKAEIENVAAVSAVVGSGELEVDQVRGLVSAQVGSGKVDIERAGQVQIGAIGSGRAEIDHVSNDVEVGSIGSGRLEADNVKGDVSIQSIGSGRAALEDIGGNVTVRSIGSGRLTAKDIEGNVLVHTSGSGAITVTNVAGDFTLRSKGSGKVSHTNVSGTVSVPNR</sequence>
<comment type="caution">
    <text evidence="3">The sequence shown here is derived from an EMBL/GenBank/DDBJ whole genome shotgun (WGS) entry which is preliminary data.</text>
</comment>
<keyword evidence="4" id="KW-1185">Reference proteome</keyword>
<protein>
    <recommendedName>
        <fullName evidence="2">DUF4097 domain-containing protein</fullName>
    </recommendedName>
</protein>
<feature type="chain" id="PRO_5018976471" description="DUF4097 domain-containing protein" evidence="1">
    <location>
        <begin position="22"/>
        <end position="299"/>
    </location>
</feature>
<feature type="signal peptide" evidence="1">
    <location>
        <begin position="1"/>
        <end position="21"/>
    </location>
</feature>
<evidence type="ECO:0000259" key="2">
    <source>
        <dbReference type="Pfam" id="PF13349"/>
    </source>
</evidence>
<evidence type="ECO:0000256" key="1">
    <source>
        <dbReference type="SAM" id="SignalP"/>
    </source>
</evidence>
<name>A0A432VW71_9GAMM</name>
<dbReference type="RefSeq" id="WP_126791862.1">
    <property type="nucleotide sequence ID" value="NZ_PIPI01000002.1"/>
</dbReference>